<feature type="domain" description="U3 small nucleolar RNA-associated protein 20 N-terminal" evidence="3">
    <location>
        <begin position="261"/>
        <end position="959"/>
    </location>
</feature>
<evidence type="ECO:0000313" key="7">
    <source>
        <dbReference type="Proteomes" id="UP000580250"/>
    </source>
</evidence>
<gene>
    <name evidence="6" type="ORF">MENT_LOCUS7284</name>
</gene>
<dbReference type="Pfam" id="PF07539">
    <property type="entry name" value="UTP20_N"/>
    <property type="match status" value="1"/>
</dbReference>
<evidence type="ECO:0000259" key="5">
    <source>
        <dbReference type="Pfam" id="PF23099"/>
    </source>
</evidence>
<dbReference type="InterPro" id="IPR016024">
    <property type="entry name" value="ARM-type_fold"/>
</dbReference>
<feature type="region of interest" description="Disordered" evidence="2">
    <location>
        <begin position="1433"/>
        <end position="1452"/>
    </location>
</feature>
<dbReference type="EMBL" id="CAJEWN010000030">
    <property type="protein sequence ID" value="CAD2142589.1"/>
    <property type="molecule type" value="Genomic_DNA"/>
</dbReference>
<feature type="region of interest" description="Disordered" evidence="2">
    <location>
        <begin position="1330"/>
        <end position="1356"/>
    </location>
</feature>
<dbReference type="InterPro" id="IPR057525">
    <property type="entry name" value="UTP20_C"/>
</dbReference>
<evidence type="ECO:0000256" key="1">
    <source>
        <dbReference type="SAM" id="Coils"/>
    </source>
</evidence>
<evidence type="ECO:0000256" key="2">
    <source>
        <dbReference type="SAM" id="MobiDB-lite"/>
    </source>
</evidence>
<accession>A0A6V7U1P7</accession>
<comment type="caution">
    <text evidence="6">The sequence shown here is derived from an EMBL/GenBank/DDBJ whole genome shotgun (WGS) entry which is preliminary data.</text>
</comment>
<dbReference type="SUPFAM" id="SSF48371">
    <property type="entry name" value="ARM repeat"/>
    <property type="match status" value="1"/>
</dbReference>
<dbReference type="GO" id="GO:0032040">
    <property type="term" value="C:small-subunit processome"/>
    <property type="evidence" value="ECO:0007669"/>
    <property type="project" value="TreeGrafter"/>
</dbReference>
<dbReference type="InterPro" id="IPR011430">
    <property type="entry name" value="UTP20_N"/>
</dbReference>
<evidence type="ECO:0000259" key="4">
    <source>
        <dbReference type="Pfam" id="PF20416"/>
    </source>
</evidence>
<dbReference type="GO" id="GO:0030686">
    <property type="term" value="C:90S preribosome"/>
    <property type="evidence" value="ECO:0007669"/>
    <property type="project" value="TreeGrafter"/>
</dbReference>
<dbReference type="OrthoDB" id="360653at2759"/>
<dbReference type="Proteomes" id="UP000580250">
    <property type="component" value="Unassembled WGS sequence"/>
</dbReference>
<feature type="domain" description="U3 small nucleolar RNA-associated protein 20 C-terminal" evidence="5">
    <location>
        <begin position="2046"/>
        <end position="2247"/>
    </location>
</feature>
<dbReference type="PANTHER" id="PTHR17695:SF11">
    <property type="entry name" value="SMALL SUBUNIT PROCESSOME COMPONENT 20 HOMOLOG"/>
    <property type="match status" value="1"/>
</dbReference>
<dbReference type="InterPro" id="IPR046523">
    <property type="entry name" value="UTP20_dom"/>
</dbReference>
<dbReference type="PANTHER" id="PTHR17695">
    <property type="entry name" value="SMALL SUBUNIT PROCESSOME COMPONENT 20 HOMOLOG"/>
    <property type="match status" value="1"/>
</dbReference>
<feature type="coiled-coil region" evidence="1">
    <location>
        <begin position="2009"/>
        <end position="2054"/>
    </location>
</feature>
<dbReference type="Pfam" id="PF20416">
    <property type="entry name" value="UTP20"/>
    <property type="match status" value="1"/>
</dbReference>
<feature type="domain" description="U3 small nucleolar RNA-associated protein 20" evidence="4">
    <location>
        <begin position="1197"/>
        <end position="1423"/>
    </location>
</feature>
<organism evidence="6 7">
    <name type="scientific">Meloidogyne enterolobii</name>
    <name type="common">Root-knot nematode worm</name>
    <name type="synonym">Meloidogyne mayaguensis</name>
    <dbReference type="NCBI Taxonomy" id="390850"/>
    <lineage>
        <taxon>Eukaryota</taxon>
        <taxon>Metazoa</taxon>
        <taxon>Ecdysozoa</taxon>
        <taxon>Nematoda</taxon>
        <taxon>Chromadorea</taxon>
        <taxon>Rhabditida</taxon>
        <taxon>Tylenchina</taxon>
        <taxon>Tylenchomorpha</taxon>
        <taxon>Tylenchoidea</taxon>
        <taxon>Meloidogynidae</taxon>
        <taxon>Meloidogyninae</taxon>
        <taxon>Meloidogyne</taxon>
    </lineage>
</organism>
<dbReference type="InterPro" id="IPR052575">
    <property type="entry name" value="SSU_processome_comp_20"/>
</dbReference>
<sequence>MSKMRSALCSPDGSIRLACLRTLLQNFDSFEYSLFVESVKELFAILIEVEECPADFNNYRQRAQLLRRLKFTSFEKIFSDTTNTIKELGNGTNIAMLVLDWLFAQFYERFTLYWPLLVEPIESYARGIGFDGFWYCFENAMDFCWEKIFEIKKEKEGEGDSTCDNESSQQLPPDFKAFRLQLLRLLIKLPINTIKPEKRTNYLSPKFLRLYREEFVQIDEFVNTSKMEEENEGSKIDTNDDDQGKEYLRPLNFNSKTEAIKPLKAMLSLFGKFNNPKQIYKEEEIKEMYYELLLVNESEIQRLALGCLYCYKYNWLTPYRASLERLLNEKSFREQLVLFSVDSQQTEALSSEQHGRTVGKNSSNTVPLLDEHRKDFIPILLRILYGSLHTHVPQRGKARRIAIFRFLANCLSDELQLFLQLMFGPICSFFENDDTKTDISISKTLKSLNDKKSQVSSVSLNKLKSILGSLTDIFIFLGPSLNDFQTNFLFNILLLSGKIILLRDQMFCENNLIEEETMPLIRQLKNLRLLFMETITKFLQTFETRIIFVTSIETFFNEILTPLIENKGKVVASQQKCLILLPSSLIKLFCFWIKIRRYQPLLNVPLLIRTTTNLESDAIEKTITTTPFSLLCDQLLIFNKEDVNRIKNVHVEIVQACSLLLNSSDDQIFVPDENDFSLLLPQAQIQHEKIETINENSKVTFGVGLILSKSNVSKILQHLSHFIGGDHSKIARLPPIYFEFINNLSSLIHDPEFGQLFAETLLLYITNKNGKVLRRQSIEKVYNLLSTFTRLCVYLENPLISIRLISPLFSILNGRQAREHLVGICSALCSNKQMVQEAVYLLKLIESLESWDVRRISEPDADRRCEALLSLHDSYERCDLDKLLVNGAHEFLPLFAHSHAHAMINSSDISLRGTASNCFRQLIIFASKQPNNLENSDSFNPCHFLHSHLIPLVIKGIQSGNDEKMEPVRQEFFQCLIQLMRSFPSDSHLTALREIGGDSMIVDDSDTKDQEMDFFECALHIQTHKRKQAFNQLAKRLNNDELKISHVLLIQYILPIIEPYFLENAPNRVALAEQALNLFTAILKRVPWHKYVKILIKYMNQINIEERTKQAVRLVIATLDAFHFDLRDLKQNLESTSTIAVTEETLDQKKSKNSKQQIFAFVNGKILPKLRELLRPKTQFNSHKRAQNFTSNIFQYEDEKLLRAPLVLATARLFKWLPQRVVDQNMNGCLLTLNHLLMSRSISVRQGARKLLINLVKIVGPLQFPHIIRELKQTMNKGYQIHVMIFTVHALINAIAEDLKPGDLDSCLRELLEICKWEAFGNDQFEESFNKDGQTQQLRSESHGVPEAKTSNNKTSETLTQIGRFIGSEKALNEIVLEHIREIVEASPKAETIRKLSEWLRALSAGLRINAGGIPPLQQLNFSLNLARKSMRHMEEDKQRLNSSQHLATDKSSLRPPNCLLLQTEPKRLGVIHRIAIKSKMHIFVEFAFQILVDQLKGRSVNVETENEILIEEENSQVLNDNPTQAKEFIPLLEQFVPLLLEALKKKYDKITALSLRSIFYLFKWPLESLNSRLSELFDLLFVILNDYASLGQSGNRPTIIELHLNLFKCFTHLLRSSPIISSLNTDRLQLLLNYVETDILDQQKQTTAFNLIKAIINMKIDDEKITNIIEYLSEKAITSLSTNIRSQCRQTILLYLINHPQGMRNYEYWMEFFLNQTEYEIVDGRLSALEFVNSILSEFTEEANDRYAMLVFLKLAARLQNEDNEQCLQFIVICLRKLFTSITESLFIDLHSAATDWLSARKPSIRVLAWRLFTQFVLSNSSHFTKHLLLKIVRKTFEEFCIEPSKFLSSDVSLDCKLSFCELLQAIAENNPEELFNGIFVFDDQLDEAKKFKKTLRKRKLKQIKKDEGSENLNIPQHNFVNFIENLEFCLLSIKQQNEQQTSESLKLSICAATFLNTWIGHLNIRERLINLLNKRTNSDENNGSKLYSLCICLVSLLENGRRRGRKDEELKNKNEKLEEKAGEEGEEEEKFIKEEEENLEEENFEEENCKDSKIQLNQENTKEEKREFWNDTLADLAIRLLTHFMLALDIPKQFEILCRRLSRICWIETVKETGKTKKRLCIFKMVGVLVLKCDTNSERFGHLVNNFLPLLYREMSDSLRISEEKSKNEDLQILESEVGNLFRKQLGDREYSTQLAKCQREKDERKQKRREQAKAMLILNPSTAITIKQKRHLRKRTTKMRKMDEIKPYRAFKRRRREEALQRIRSEEV</sequence>
<keyword evidence="1" id="KW-0175">Coiled coil</keyword>
<reference evidence="6 7" key="1">
    <citation type="submission" date="2020-08" db="EMBL/GenBank/DDBJ databases">
        <authorList>
            <person name="Koutsovoulos G."/>
            <person name="Danchin GJ E."/>
        </authorList>
    </citation>
    <scope>NUCLEOTIDE SEQUENCE [LARGE SCALE GENOMIC DNA]</scope>
</reference>
<protein>
    <submittedName>
        <fullName evidence="6">Uncharacterized protein</fullName>
    </submittedName>
</protein>
<proteinExistence type="predicted"/>
<dbReference type="Pfam" id="PF23099">
    <property type="entry name" value="UTP20_C"/>
    <property type="match status" value="1"/>
</dbReference>
<name>A0A6V7U1P7_MELEN</name>
<evidence type="ECO:0000259" key="3">
    <source>
        <dbReference type="Pfam" id="PF07539"/>
    </source>
</evidence>
<evidence type="ECO:0000313" key="6">
    <source>
        <dbReference type="EMBL" id="CAD2142589.1"/>
    </source>
</evidence>